<keyword evidence="2" id="KW-1185">Reference proteome</keyword>
<proteinExistence type="predicted"/>
<name>A0AAV1GHX9_XYRNO</name>
<dbReference type="GO" id="GO:0004386">
    <property type="term" value="F:helicase activity"/>
    <property type="evidence" value="ECO:0007669"/>
    <property type="project" value="UniProtKB-KW"/>
</dbReference>
<evidence type="ECO:0000313" key="1">
    <source>
        <dbReference type="EMBL" id="CAJ1072391.1"/>
    </source>
</evidence>
<sequence length="82" mass="9411">MVEVSLPGHYLVRCELPIDTWQLLWEFRTSIQTMLYRNLNNPRSVSSRSAQDGELISLLVDLLNNTDSDPFAQNQNSDSELD</sequence>
<evidence type="ECO:0000313" key="2">
    <source>
        <dbReference type="Proteomes" id="UP001178508"/>
    </source>
</evidence>
<dbReference type="AlphaFoldDB" id="A0AAV1GHX9"/>
<keyword evidence="1" id="KW-0067">ATP-binding</keyword>
<protein>
    <submittedName>
        <fullName evidence="1">ATP-dependent RNA helicase DHX30 isoform X2</fullName>
    </submittedName>
</protein>
<keyword evidence="1" id="KW-0347">Helicase</keyword>
<gene>
    <name evidence="1" type="ORF">XNOV1_A018689</name>
</gene>
<dbReference type="Proteomes" id="UP001178508">
    <property type="component" value="Chromosome 14"/>
</dbReference>
<organism evidence="1 2">
    <name type="scientific">Xyrichtys novacula</name>
    <name type="common">Pearly razorfish</name>
    <name type="synonym">Hemipteronotus novacula</name>
    <dbReference type="NCBI Taxonomy" id="13765"/>
    <lineage>
        <taxon>Eukaryota</taxon>
        <taxon>Metazoa</taxon>
        <taxon>Chordata</taxon>
        <taxon>Craniata</taxon>
        <taxon>Vertebrata</taxon>
        <taxon>Euteleostomi</taxon>
        <taxon>Actinopterygii</taxon>
        <taxon>Neopterygii</taxon>
        <taxon>Teleostei</taxon>
        <taxon>Neoteleostei</taxon>
        <taxon>Acanthomorphata</taxon>
        <taxon>Eupercaria</taxon>
        <taxon>Labriformes</taxon>
        <taxon>Labridae</taxon>
        <taxon>Xyrichtys</taxon>
    </lineage>
</organism>
<keyword evidence="1" id="KW-0378">Hydrolase</keyword>
<accession>A0AAV1GHX9</accession>
<keyword evidence="1" id="KW-0547">Nucleotide-binding</keyword>
<dbReference type="EMBL" id="OY660877">
    <property type="protein sequence ID" value="CAJ1072391.1"/>
    <property type="molecule type" value="Genomic_DNA"/>
</dbReference>
<reference evidence="1" key="1">
    <citation type="submission" date="2023-08" db="EMBL/GenBank/DDBJ databases">
        <authorList>
            <person name="Alioto T."/>
            <person name="Alioto T."/>
            <person name="Gomez Garrido J."/>
        </authorList>
    </citation>
    <scope>NUCLEOTIDE SEQUENCE</scope>
</reference>